<keyword evidence="3 4" id="KW-0597">Phosphoprotein</keyword>
<dbReference type="Gene3D" id="1.10.287.130">
    <property type="match status" value="1"/>
</dbReference>
<dbReference type="InterPro" id="IPR036890">
    <property type="entry name" value="HATPase_C_sf"/>
</dbReference>
<dbReference type="Pfam" id="PF02518">
    <property type="entry name" value="HATPase_c"/>
    <property type="match status" value="1"/>
</dbReference>
<dbReference type="GO" id="GO:0000155">
    <property type="term" value="F:phosphorelay sensor kinase activity"/>
    <property type="evidence" value="ECO:0007669"/>
    <property type="project" value="InterPro"/>
</dbReference>
<evidence type="ECO:0000256" key="4">
    <source>
        <dbReference type="PROSITE-ProRule" id="PRU00169"/>
    </source>
</evidence>
<dbReference type="SMART" id="SM00387">
    <property type="entry name" value="HATPase_c"/>
    <property type="match status" value="1"/>
</dbReference>
<evidence type="ECO:0000313" key="7">
    <source>
        <dbReference type="EMBL" id="MBB5021549.1"/>
    </source>
</evidence>
<dbReference type="InterPro" id="IPR004358">
    <property type="entry name" value="Sig_transdc_His_kin-like_C"/>
</dbReference>
<dbReference type="SUPFAM" id="SSF47384">
    <property type="entry name" value="Homodimeric domain of signal transducing histidine kinase"/>
    <property type="match status" value="1"/>
</dbReference>
<evidence type="ECO:0000256" key="3">
    <source>
        <dbReference type="ARBA" id="ARBA00022553"/>
    </source>
</evidence>
<feature type="domain" description="Histidine kinase" evidence="5">
    <location>
        <begin position="178"/>
        <end position="393"/>
    </location>
</feature>
<comment type="caution">
    <text evidence="7">The sequence shown here is derived from an EMBL/GenBank/DDBJ whole genome shotgun (WGS) entry which is preliminary data.</text>
</comment>
<dbReference type="InterPro" id="IPR005467">
    <property type="entry name" value="His_kinase_dom"/>
</dbReference>
<dbReference type="Gene3D" id="3.40.50.2300">
    <property type="match status" value="1"/>
</dbReference>
<dbReference type="PANTHER" id="PTHR43547">
    <property type="entry name" value="TWO-COMPONENT HISTIDINE KINASE"/>
    <property type="match status" value="1"/>
</dbReference>
<evidence type="ECO:0000256" key="2">
    <source>
        <dbReference type="ARBA" id="ARBA00012438"/>
    </source>
</evidence>
<organism evidence="7 8">
    <name type="scientific">Desulfurispira natronophila</name>
    <dbReference type="NCBI Taxonomy" id="682562"/>
    <lineage>
        <taxon>Bacteria</taxon>
        <taxon>Pseudomonadati</taxon>
        <taxon>Chrysiogenota</taxon>
        <taxon>Chrysiogenia</taxon>
        <taxon>Chrysiogenales</taxon>
        <taxon>Chrysiogenaceae</taxon>
        <taxon>Desulfurispira</taxon>
    </lineage>
</organism>
<keyword evidence="7" id="KW-0418">Kinase</keyword>
<dbReference type="RefSeq" id="WP_183730449.1">
    <property type="nucleotide sequence ID" value="NZ_JACHID010000004.1"/>
</dbReference>
<evidence type="ECO:0000259" key="5">
    <source>
        <dbReference type="PROSITE" id="PS50109"/>
    </source>
</evidence>
<gene>
    <name evidence="7" type="ORF">HNR37_000861</name>
</gene>
<dbReference type="CDD" id="cd00075">
    <property type="entry name" value="HATPase"/>
    <property type="match status" value="1"/>
</dbReference>
<evidence type="ECO:0000313" key="8">
    <source>
        <dbReference type="Proteomes" id="UP000528322"/>
    </source>
</evidence>
<feature type="domain" description="Response regulatory" evidence="6">
    <location>
        <begin position="7"/>
        <end position="122"/>
    </location>
</feature>
<dbReference type="InterPro" id="IPR003594">
    <property type="entry name" value="HATPase_dom"/>
</dbReference>
<dbReference type="EMBL" id="JACHID010000004">
    <property type="protein sequence ID" value="MBB5021549.1"/>
    <property type="molecule type" value="Genomic_DNA"/>
</dbReference>
<dbReference type="PROSITE" id="PS50109">
    <property type="entry name" value="HIS_KIN"/>
    <property type="match status" value="1"/>
</dbReference>
<dbReference type="InterPro" id="IPR036097">
    <property type="entry name" value="HisK_dim/P_sf"/>
</dbReference>
<dbReference type="AlphaFoldDB" id="A0A7W7Y422"/>
<dbReference type="Pfam" id="PF00072">
    <property type="entry name" value="Response_reg"/>
    <property type="match status" value="1"/>
</dbReference>
<dbReference type="EC" id="2.7.13.3" evidence="2"/>
<dbReference type="SUPFAM" id="SSF55874">
    <property type="entry name" value="ATPase domain of HSP90 chaperone/DNA topoisomerase II/histidine kinase"/>
    <property type="match status" value="1"/>
</dbReference>
<keyword evidence="8" id="KW-1185">Reference proteome</keyword>
<sequence length="396" mass="43970">MDNGQGTVLIVDDAPEYIDLLDHALRDDFRILATTNGGQCADIARQQSPDLILLDLIMPQTSGQEVLRQLKAIPETADIPVIIVTARGEDELEEEGFALGAVDYIVKPFSFSTVRSRVRTHVRLRKNEQKLAHFNKHLQTEVARAIAERDELAKARELQQQTLIQQSKMADLGAMLGAIAHQWAQPLNVIGLMAQELMLLQDEKDINRESIGKISSALLRQVHFMTDTMHDFQDFFRPSPEYIDFDVNGAIQSVLDILKGPLMKSLVTVNFASQEPLWAQGYPSEFKQVILNIINNARDVLVERKVAAPHITIEVRDDDGAISIFIADNGGGIPEDLLPEKIFEPFFTTKSALGGTGIGLSLARQIMEKMSGNIQARNVESGAQFQVNLRAHPSNS</sequence>
<reference evidence="7 8" key="1">
    <citation type="submission" date="2020-08" db="EMBL/GenBank/DDBJ databases">
        <title>Genomic Encyclopedia of Type Strains, Phase IV (KMG-IV): sequencing the most valuable type-strain genomes for metagenomic binning, comparative biology and taxonomic classification.</title>
        <authorList>
            <person name="Goeker M."/>
        </authorList>
    </citation>
    <scope>NUCLEOTIDE SEQUENCE [LARGE SCALE GENOMIC DNA]</scope>
    <source>
        <strain evidence="7 8">DSM 22071</strain>
    </source>
</reference>
<comment type="catalytic activity">
    <reaction evidence="1">
        <text>ATP + protein L-histidine = ADP + protein N-phospho-L-histidine.</text>
        <dbReference type="EC" id="2.7.13.3"/>
    </reaction>
</comment>
<accession>A0A7W7Y422</accession>
<dbReference type="InterPro" id="IPR001789">
    <property type="entry name" value="Sig_transdc_resp-reg_receiver"/>
</dbReference>
<dbReference type="SUPFAM" id="SSF52172">
    <property type="entry name" value="CheY-like"/>
    <property type="match status" value="1"/>
</dbReference>
<evidence type="ECO:0000256" key="1">
    <source>
        <dbReference type="ARBA" id="ARBA00000085"/>
    </source>
</evidence>
<keyword evidence="7" id="KW-0808">Transferase</keyword>
<dbReference type="Proteomes" id="UP000528322">
    <property type="component" value="Unassembled WGS sequence"/>
</dbReference>
<dbReference type="InterPro" id="IPR011006">
    <property type="entry name" value="CheY-like_superfamily"/>
</dbReference>
<dbReference type="PROSITE" id="PS50110">
    <property type="entry name" value="RESPONSE_REGULATORY"/>
    <property type="match status" value="1"/>
</dbReference>
<dbReference type="PRINTS" id="PR00344">
    <property type="entry name" value="BCTRLSENSOR"/>
</dbReference>
<feature type="modified residue" description="4-aspartylphosphate" evidence="4">
    <location>
        <position position="55"/>
    </location>
</feature>
<dbReference type="SMART" id="SM00448">
    <property type="entry name" value="REC"/>
    <property type="match status" value="1"/>
</dbReference>
<dbReference type="Gene3D" id="3.30.565.10">
    <property type="entry name" value="Histidine kinase-like ATPase, C-terminal domain"/>
    <property type="match status" value="1"/>
</dbReference>
<dbReference type="PANTHER" id="PTHR43547:SF2">
    <property type="entry name" value="HYBRID SIGNAL TRANSDUCTION HISTIDINE KINASE C"/>
    <property type="match status" value="1"/>
</dbReference>
<protein>
    <recommendedName>
        <fullName evidence="2">histidine kinase</fullName>
        <ecNumber evidence="2">2.7.13.3</ecNumber>
    </recommendedName>
</protein>
<proteinExistence type="predicted"/>
<evidence type="ECO:0000259" key="6">
    <source>
        <dbReference type="PROSITE" id="PS50110"/>
    </source>
</evidence>
<name>A0A7W7Y422_9BACT</name>